<dbReference type="InterPro" id="IPR046114">
    <property type="entry name" value="DUF6051"/>
</dbReference>
<dbReference type="AlphaFoldDB" id="A0AAI8G610"/>
<dbReference type="EMBL" id="CP013690">
    <property type="protein sequence ID" value="ALU27590.1"/>
    <property type="molecule type" value="Genomic_DNA"/>
</dbReference>
<dbReference type="Pfam" id="PF19519">
    <property type="entry name" value="DUF6051"/>
    <property type="match status" value="1"/>
</dbReference>
<name>A0AAI8G610_9FLAO</name>
<reference evidence="2 3" key="1">
    <citation type="journal article" date="2016" name="J. Zhejiang Univ. Sci. B">
        <title>Antibiotic resistance mechanisms of Myroides sp.</title>
        <authorList>
            <person name="Hu S."/>
            <person name="Yuan S."/>
            <person name="Qu H."/>
            <person name="Jiang T."/>
            <person name="Zhou Y."/>
            <person name="Wang M."/>
            <person name="Ming D."/>
        </authorList>
    </citation>
    <scope>NUCLEOTIDE SEQUENCE [LARGE SCALE GENOMIC DNA]</scope>
    <source>
        <strain evidence="2 3">PR63039</strain>
    </source>
</reference>
<keyword evidence="1" id="KW-0175">Coiled coil</keyword>
<dbReference type="InterPro" id="IPR029058">
    <property type="entry name" value="AB_hydrolase_fold"/>
</dbReference>
<accession>A0AAI8G610</accession>
<feature type="coiled-coil region" evidence="1">
    <location>
        <begin position="335"/>
        <end position="362"/>
    </location>
</feature>
<protein>
    <recommendedName>
        <fullName evidence="4">Alpha/beta hydrolase</fullName>
    </recommendedName>
</protein>
<evidence type="ECO:0000313" key="2">
    <source>
        <dbReference type="EMBL" id="ALU27590.1"/>
    </source>
</evidence>
<evidence type="ECO:0000256" key="1">
    <source>
        <dbReference type="SAM" id="Coils"/>
    </source>
</evidence>
<dbReference type="KEGG" id="mod:AS202_16200"/>
<dbReference type="RefSeq" id="WP_006258521.1">
    <property type="nucleotide sequence ID" value="NZ_CP013690.1"/>
</dbReference>
<gene>
    <name evidence="2" type="ORF">AS202_16200</name>
</gene>
<organism evidence="2 3">
    <name type="scientific">Myroides odoratimimus</name>
    <dbReference type="NCBI Taxonomy" id="76832"/>
    <lineage>
        <taxon>Bacteria</taxon>
        <taxon>Pseudomonadati</taxon>
        <taxon>Bacteroidota</taxon>
        <taxon>Flavobacteriia</taxon>
        <taxon>Flavobacteriales</taxon>
        <taxon>Flavobacteriaceae</taxon>
        <taxon>Myroides</taxon>
    </lineage>
</organism>
<dbReference type="GeneID" id="66976661"/>
<dbReference type="SUPFAM" id="SSF53474">
    <property type="entry name" value="alpha/beta-Hydrolases"/>
    <property type="match status" value="1"/>
</dbReference>
<evidence type="ECO:0008006" key="4">
    <source>
        <dbReference type="Google" id="ProtNLM"/>
    </source>
</evidence>
<sequence length="428" mass="50082">MVIALILCIHSILNQPNPNTMHYYQLHDQLKKLFNTEDDYIKSEELGIEFFKYDFESTQAANVLCGSDKLYCDEHHESFEDTFCKLITDTDHLLDISDYSVEENKKFKIIVLKTLEQEVSEETIVMFHGLNEKKWDKYLPWAYELAKRTKKALVLFPISFHMDRAPLEWSDRKLMFEVAQKRAMHWQENSDTSYVNAALSTRMEANPQRMFWSGLQTYYDFIQWETQLREGKFPSLSKTASIDLFGYSIGSFLSIIILMANPNGILNNAKLVCFCGGMTIDRMFPVSKYIMDGKATIMMQKVFAQLLTTKFIAEPRLNHYQSKELHPGESWFKTMLRYNHHQEEREERLKELENQIYSVNLKNDEVAPAVEALNMLKGPYRDVPIGVDILDYPFSYSHMVPFPLTIKNAEEVDTHFNLTMAKMANFYL</sequence>
<evidence type="ECO:0000313" key="3">
    <source>
        <dbReference type="Proteomes" id="UP000069030"/>
    </source>
</evidence>
<dbReference type="Proteomes" id="UP000069030">
    <property type="component" value="Chromosome"/>
</dbReference>
<proteinExistence type="predicted"/>